<proteinExistence type="predicted"/>
<comment type="caution">
    <text evidence="4">The sequence shown here is derived from an EMBL/GenBank/DDBJ whole genome shotgun (WGS) entry which is preliminary data.</text>
</comment>
<name>A0A8J4GF15_9CHLO</name>
<dbReference type="Proteomes" id="UP000747110">
    <property type="component" value="Unassembled WGS sequence"/>
</dbReference>
<dbReference type="Gene3D" id="2.20.28.10">
    <property type="match status" value="1"/>
</dbReference>
<evidence type="ECO:0000313" key="6">
    <source>
        <dbReference type="Proteomes" id="UP000747110"/>
    </source>
</evidence>
<keyword evidence="1" id="KW-1133">Transmembrane helix</keyword>
<evidence type="ECO:0000256" key="1">
    <source>
        <dbReference type="SAM" id="Phobius"/>
    </source>
</evidence>
<dbReference type="AlphaFoldDB" id="A0A8J4GF15"/>
<feature type="transmembrane region" description="Helical" evidence="1">
    <location>
        <begin position="6"/>
        <end position="24"/>
    </location>
</feature>
<dbReference type="InterPro" id="IPR048574">
    <property type="entry name" value="RUBY_RBDX"/>
</dbReference>
<feature type="domain" description="Rubredoxin-like" evidence="2">
    <location>
        <begin position="73"/>
        <end position="112"/>
    </location>
</feature>
<dbReference type="PROSITE" id="PS50903">
    <property type="entry name" value="RUBREDOXIN_LIKE"/>
    <property type="match status" value="1"/>
</dbReference>
<dbReference type="SUPFAM" id="SSF57802">
    <property type="entry name" value="Rubredoxin-like"/>
    <property type="match status" value="1"/>
</dbReference>
<keyword evidence="1" id="KW-0812">Transmembrane</keyword>
<accession>A0A8J4GF15</accession>
<protein>
    <recommendedName>
        <fullName evidence="2">Rubredoxin-like domain-containing protein</fullName>
    </recommendedName>
</protein>
<dbReference type="InterPro" id="IPR024934">
    <property type="entry name" value="Rubredoxin-like_dom"/>
</dbReference>
<evidence type="ECO:0000259" key="2">
    <source>
        <dbReference type="PROSITE" id="PS50903"/>
    </source>
</evidence>
<dbReference type="Pfam" id="PF21349">
    <property type="entry name" value="RUBY_RBDX"/>
    <property type="match status" value="1"/>
</dbReference>
<keyword evidence="6" id="KW-1185">Reference proteome</keyword>
<feature type="non-terminal residue" evidence="4">
    <location>
        <position position="171"/>
    </location>
</feature>
<keyword evidence="1" id="KW-0472">Membrane</keyword>
<dbReference type="CDD" id="cd00350">
    <property type="entry name" value="rubredoxin_like"/>
    <property type="match status" value="1"/>
</dbReference>
<dbReference type="EMBL" id="BNCQ01000019">
    <property type="protein sequence ID" value="GIM05814.1"/>
    <property type="molecule type" value="Genomic_DNA"/>
</dbReference>
<feature type="transmembrane region" description="Helical" evidence="1">
    <location>
        <begin position="150"/>
        <end position="168"/>
    </location>
</feature>
<dbReference type="Proteomes" id="UP000722791">
    <property type="component" value="Unassembled WGS sequence"/>
</dbReference>
<dbReference type="GO" id="GO:0005506">
    <property type="term" value="F:iron ion binding"/>
    <property type="evidence" value="ECO:0007669"/>
    <property type="project" value="InterPro"/>
</dbReference>
<dbReference type="OrthoDB" id="408899at2759"/>
<organism evidence="4 5">
    <name type="scientific">Volvox reticuliferus</name>
    <dbReference type="NCBI Taxonomy" id="1737510"/>
    <lineage>
        <taxon>Eukaryota</taxon>
        <taxon>Viridiplantae</taxon>
        <taxon>Chlorophyta</taxon>
        <taxon>core chlorophytes</taxon>
        <taxon>Chlorophyceae</taxon>
        <taxon>CS clade</taxon>
        <taxon>Chlamydomonadales</taxon>
        <taxon>Volvocaceae</taxon>
        <taxon>Volvox</taxon>
    </lineage>
</organism>
<dbReference type="EMBL" id="BNCP01000001">
    <property type="protein sequence ID" value="GIL69690.1"/>
    <property type="molecule type" value="Genomic_DNA"/>
</dbReference>
<evidence type="ECO:0000313" key="4">
    <source>
        <dbReference type="EMBL" id="GIM05814.1"/>
    </source>
</evidence>
<dbReference type="PANTHER" id="PTHR48136">
    <property type="entry name" value="RUBREDOXIN-LIKE SUPERFAMILY PROTEIN"/>
    <property type="match status" value="1"/>
</dbReference>
<dbReference type="PANTHER" id="PTHR48136:SF1">
    <property type="entry name" value="RUBREDOXIN-LIKE SUPERFAMILY PROTEIN"/>
    <property type="match status" value="1"/>
</dbReference>
<evidence type="ECO:0000313" key="5">
    <source>
        <dbReference type="Proteomes" id="UP000722791"/>
    </source>
</evidence>
<gene>
    <name evidence="3" type="ORF">Vretifemale_504</name>
    <name evidence="4" type="ORF">Vretimale_10192</name>
</gene>
<reference evidence="4" key="1">
    <citation type="journal article" date="2021" name="Proc. Natl. Acad. Sci. U.S.A.">
        <title>Three genomes in the algal genus Volvox reveal the fate of a haploid sex-determining region after a transition to homothallism.</title>
        <authorList>
            <person name="Yamamoto K."/>
            <person name="Hamaji T."/>
            <person name="Kawai-Toyooka H."/>
            <person name="Matsuzaki R."/>
            <person name="Takahashi F."/>
            <person name="Nishimura Y."/>
            <person name="Kawachi M."/>
            <person name="Noguchi H."/>
            <person name="Minakuchi Y."/>
            <person name="Umen J.G."/>
            <person name="Toyoda A."/>
            <person name="Nozaki H."/>
        </authorList>
    </citation>
    <scope>NUCLEOTIDE SEQUENCE</scope>
    <source>
        <strain evidence="4">NIES-3785</strain>
        <strain evidence="3">NIES-3786</strain>
    </source>
</reference>
<sequence length="171" mass="19111">DDSYTLPYSFVPEVFYFLLIYFCYARGNKMAAMQTTSFLGNRTAFKSSVRGSVSRQSRVSVNAVFTKNKVSAKVAYVCLDCGYLYNESTPFEQVKSYSCPVCGAPKRRFKELKNNSLRNNDTKSMVARKEKLREQIAAEGGNPDEGQNEFLIATSAAIVVTLGLLAYLTQQ</sequence>
<evidence type="ECO:0000313" key="3">
    <source>
        <dbReference type="EMBL" id="GIL69690.1"/>
    </source>
</evidence>